<dbReference type="Proteomes" id="UP000645257">
    <property type="component" value="Unassembled WGS sequence"/>
</dbReference>
<evidence type="ECO:0008006" key="5">
    <source>
        <dbReference type="Google" id="ProtNLM"/>
    </source>
</evidence>
<sequence length="446" mass="49765">MKKLGCIALAGLIATAAGAADSERTGKDLTPVGAQKAGNRDGSIPAWTGGDIRAPANWKPGMKRSDPYAGERPLYRVDATNVDTHRARLSAGQIALITGKPGYRMDVYPTHRSCGYAESVYEATRKNARGAALNDAGDLAEGSGAGVLFPSPKNGLEAIWNHKLRYRGEGWISGLVTGVVEKDGNFDANRQINRVLAPAASSRNGKLADTRGQLFLFLNEVTAPASHAGELTLISDTVGKPRDTWLYFPGQRRVRKAPVFSYDAPMPLTQALNTVDSTELFNGSTDRYTWRLVGKQEMLVPYNSYRLIDKTRKYKEVFKGAYVNRDLPRYELHRVWKVEAVLKPGMRHLYARRDFYIDEDSWTVLHEDTYDQNGKLWRVLENTLYMAPELPACVSEGNVVYDLVDGRYSVDLWGNEERETDWLAAREGRLSPAMFTPEELRRLGTR</sequence>
<evidence type="ECO:0000256" key="1">
    <source>
        <dbReference type="SAM" id="MobiDB-lite"/>
    </source>
</evidence>
<feature type="chain" id="PRO_5037915766" description="DUF1329 domain-containing protein" evidence="2">
    <location>
        <begin position="20"/>
        <end position="446"/>
    </location>
</feature>
<dbReference type="CDD" id="cd16329">
    <property type="entry name" value="LolA_like"/>
    <property type="match status" value="1"/>
</dbReference>
<protein>
    <recommendedName>
        <fullName evidence="5">DUF1329 domain-containing protein</fullName>
    </recommendedName>
</protein>
<reference evidence="3" key="1">
    <citation type="journal article" date="2014" name="Int. J. Syst. Evol. Microbiol.">
        <title>Complete genome sequence of Corynebacterium casei LMG S-19264T (=DSM 44701T), isolated from a smear-ripened cheese.</title>
        <authorList>
            <consortium name="US DOE Joint Genome Institute (JGI-PGF)"/>
            <person name="Walter F."/>
            <person name="Albersmeier A."/>
            <person name="Kalinowski J."/>
            <person name="Ruckert C."/>
        </authorList>
    </citation>
    <scope>NUCLEOTIDE SEQUENCE</scope>
    <source>
        <strain evidence="3">KCTC 32182</strain>
    </source>
</reference>
<keyword evidence="4" id="KW-1185">Reference proteome</keyword>
<evidence type="ECO:0000313" key="4">
    <source>
        <dbReference type="Proteomes" id="UP000645257"/>
    </source>
</evidence>
<reference evidence="3" key="2">
    <citation type="submission" date="2020-09" db="EMBL/GenBank/DDBJ databases">
        <authorList>
            <person name="Sun Q."/>
            <person name="Kim S."/>
        </authorList>
    </citation>
    <scope>NUCLEOTIDE SEQUENCE</scope>
    <source>
        <strain evidence="3">KCTC 32182</strain>
    </source>
</reference>
<dbReference type="Gene3D" id="2.50.20.10">
    <property type="entry name" value="Lipoprotein localisation LolA/LolB/LppX"/>
    <property type="match status" value="1"/>
</dbReference>
<proteinExistence type="predicted"/>
<feature type="region of interest" description="Disordered" evidence="1">
    <location>
        <begin position="23"/>
        <end position="50"/>
    </location>
</feature>
<evidence type="ECO:0000256" key="2">
    <source>
        <dbReference type="SAM" id="SignalP"/>
    </source>
</evidence>
<dbReference type="Pfam" id="PF07044">
    <property type="entry name" value="DUF1329"/>
    <property type="match status" value="1"/>
</dbReference>
<dbReference type="RefSeq" id="WP_189535650.1">
    <property type="nucleotide sequence ID" value="NZ_BMYX01000019.1"/>
</dbReference>
<organism evidence="3 4">
    <name type="scientific">Paludibacterium paludis</name>
    <dbReference type="NCBI Taxonomy" id="1225769"/>
    <lineage>
        <taxon>Bacteria</taxon>
        <taxon>Pseudomonadati</taxon>
        <taxon>Pseudomonadota</taxon>
        <taxon>Betaproteobacteria</taxon>
        <taxon>Neisseriales</taxon>
        <taxon>Chromobacteriaceae</taxon>
        <taxon>Paludibacterium</taxon>
    </lineage>
</organism>
<accession>A0A918P5K0</accession>
<evidence type="ECO:0000313" key="3">
    <source>
        <dbReference type="EMBL" id="GGY23738.1"/>
    </source>
</evidence>
<name>A0A918P5K0_9NEIS</name>
<gene>
    <name evidence="3" type="ORF">GCM10011289_29260</name>
</gene>
<dbReference type="AlphaFoldDB" id="A0A918P5K0"/>
<dbReference type="EMBL" id="BMYX01000019">
    <property type="protein sequence ID" value="GGY23738.1"/>
    <property type="molecule type" value="Genomic_DNA"/>
</dbReference>
<dbReference type="InterPro" id="IPR010752">
    <property type="entry name" value="DUF1329"/>
</dbReference>
<keyword evidence="2" id="KW-0732">Signal</keyword>
<comment type="caution">
    <text evidence="3">The sequence shown here is derived from an EMBL/GenBank/DDBJ whole genome shotgun (WGS) entry which is preliminary data.</text>
</comment>
<feature type="signal peptide" evidence="2">
    <location>
        <begin position="1"/>
        <end position="19"/>
    </location>
</feature>